<name>A0ACC2RGI7_9FUNG</name>
<reference evidence="1" key="1">
    <citation type="submission" date="2022-04" db="EMBL/GenBank/DDBJ databases">
        <title>Genome of the entomopathogenic fungus Entomophthora muscae.</title>
        <authorList>
            <person name="Elya C."/>
            <person name="Lovett B.R."/>
            <person name="Lee E."/>
            <person name="Macias A.M."/>
            <person name="Hajek A.E."/>
            <person name="De Bivort B.L."/>
            <person name="Kasson M.T."/>
            <person name="De Fine Licht H.H."/>
            <person name="Stajich J.E."/>
        </authorList>
    </citation>
    <scope>NUCLEOTIDE SEQUENCE</scope>
    <source>
        <strain evidence="1">Berkeley</strain>
    </source>
</reference>
<dbReference type="EMBL" id="QTSX02007283">
    <property type="protein sequence ID" value="KAJ9049045.1"/>
    <property type="molecule type" value="Genomic_DNA"/>
</dbReference>
<evidence type="ECO:0000313" key="2">
    <source>
        <dbReference type="Proteomes" id="UP001165960"/>
    </source>
</evidence>
<dbReference type="Proteomes" id="UP001165960">
    <property type="component" value="Unassembled WGS sequence"/>
</dbReference>
<keyword evidence="2" id="KW-1185">Reference proteome</keyword>
<organism evidence="1 2">
    <name type="scientific">Entomophthora muscae</name>
    <dbReference type="NCBI Taxonomy" id="34485"/>
    <lineage>
        <taxon>Eukaryota</taxon>
        <taxon>Fungi</taxon>
        <taxon>Fungi incertae sedis</taxon>
        <taxon>Zoopagomycota</taxon>
        <taxon>Entomophthoromycotina</taxon>
        <taxon>Entomophthoromycetes</taxon>
        <taxon>Entomophthorales</taxon>
        <taxon>Entomophthoraceae</taxon>
        <taxon>Entomophthora</taxon>
    </lineage>
</organism>
<comment type="caution">
    <text evidence="1">The sequence shown here is derived from an EMBL/GenBank/DDBJ whole genome shotgun (WGS) entry which is preliminary data.</text>
</comment>
<gene>
    <name evidence="1" type="primary">SSA2_13</name>
    <name evidence="1" type="ORF">DSO57_1028659</name>
</gene>
<accession>A0ACC2RGI7</accession>
<sequence>MADQAEYPIGIDLGTTYSCVGAYMGEQVEIITNDKGNRTTPSCVAFNDETAMVGEAAQDQASWNVKNTVFDIKRVLGRSYEDSQLQEDIKLWPFKVRDRDGMPVIEVLFKGKVAQFSPEEISAIILGKLKKTAEMKLGVVKDAVITVPAYFNNAQRQATIDAGESAGLNVLQVLAEPTAAALAYGLEASSPGIKNVLIYDLGGGTFDVSLLTIEGRVFKVLATSGNTQLGGEDFNTLLVKHFIEEFNKVHRCDISTNPGAVRRLRVACERAKRKLSFITQISVEIDGFYDDIDFQSVLTREKFEQVCEHLFASTLDCVSKLLGDASLEKTQIDKVVLSGGSSRIPKIQQLLSEYFDSDMLDTSIDLDEAVARGAAIQAIMLKGGSINGIKGMCLVDVSSLSLGVESNWYTMVKIIKRSSTLPAAADHIFTTTSDYQKAVRFRVFEGESSVTEENFLLGEFLLEDIEIEKKGVPKFIVSFQIDLSGILHVSAKDKTTGVHKDITIHYRNRSAQKTTVTPDTS</sequence>
<proteinExistence type="predicted"/>
<protein>
    <submittedName>
        <fullName evidence="1">Hsp70 chaperone</fullName>
    </submittedName>
</protein>
<evidence type="ECO:0000313" key="1">
    <source>
        <dbReference type="EMBL" id="KAJ9049045.1"/>
    </source>
</evidence>